<evidence type="ECO:0000256" key="1">
    <source>
        <dbReference type="SAM" id="MobiDB-lite"/>
    </source>
</evidence>
<reference evidence="2 3" key="1">
    <citation type="submission" date="2019-03" db="EMBL/GenBank/DDBJ databases">
        <title>Genomic Encyclopedia of Type Strains, Phase IV (KMG-IV): sequencing the most valuable type-strain genomes for metagenomic binning, comparative biology and taxonomic classification.</title>
        <authorList>
            <person name="Goeker M."/>
        </authorList>
    </citation>
    <scope>NUCLEOTIDE SEQUENCE [LARGE SCALE GENOMIC DNA]</scope>
    <source>
        <strain evidence="2 3">DSM 22958</strain>
    </source>
</reference>
<proteinExistence type="predicted"/>
<gene>
    <name evidence="2" type="ORF">EV666_10796</name>
</gene>
<dbReference type="AlphaFoldDB" id="A0A4R2GS87"/>
<dbReference type="RefSeq" id="WP_132006778.1">
    <property type="nucleotide sequence ID" value="NZ_JBHUNN010000001.1"/>
</dbReference>
<evidence type="ECO:0000313" key="3">
    <source>
        <dbReference type="Proteomes" id="UP000294881"/>
    </source>
</evidence>
<comment type="caution">
    <text evidence="2">The sequence shown here is derived from an EMBL/GenBank/DDBJ whole genome shotgun (WGS) entry which is preliminary data.</text>
</comment>
<protein>
    <submittedName>
        <fullName evidence="2">Putative heme degradation protein</fullName>
    </submittedName>
</protein>
<feature type="region of interest" description="Disordered" evidence="1">
    <location>
        <begin position="122"/>
        <end position="143"/>
    </location>
</feature>
<feature type="compositionally biased region" description="Basic and acidic residues" evidence="1">
    <location>
        <begin position="128"/>
        <end position="138"/>
    </location>
</feature>
<dbReference type="EMBL" id="SLWL01000007">
    <property type="protein sequence ID" value="TCO13069.1"/>
    <property type="molecule type" value="Genomic_DNA"/>
</dbReference>
<accession>A0A4R2GS87</accession>
<sequence>MTTASERTLINETAFDVLRRVPAIPRVMQVFRFGGATHERIGRLETVARDGDDIVCGGACHDARVRASAIASVIADRSGKMKDLELPRIDFRDKSGEVIFSIIVMEGGLKSFNAALEGLSESAAPAADPRETPERKELDEQDPGLSPFARAVEKAAPITIAVQGPGFRQAWSGIAESVKPGMGFINVMRPDFHLHLKGGAVADWRREGAGGEAVWTALDAHGAPTGLTVRGDIGL</sequence>
<evidence type="ECO:0000313" key="2">
    <source>
        <dbReference type="EMBL" id="TCO13069.1"/>
    </source>
</evidence>
<dbReference type="OrthoDB" id="316630at2"/>
<name>A0A4R2GS87_9HYPH</name>
<dbReference type="Proteomes" id="UP000294881">
    <property type="component" value="Unassembled WGS sequence"/>
</dbReference>
<organism evidence="2 3">
    <name type="scientific">Camelimonas lactis</name>
    <dbReference type="NCBI Taxonomy" id="659006"/>
    <lineage>
        <taxon>Bacteria</taxon>
        <taxon>Pseudomonadati</taxon>
        <taxon>Pseudomonadota</taxon>
        <taxon>Alphaproteobacteria</taxon>
        <taxon>Hyphomicrobiales</taxon>
        <taxon>Chelatococcaceae</taxon>
        <taxon>Camelimonas</taxon>
    </lineage>
</organism>
<dbReference type="SUPFAM" id="SSF144064">
    <property type="entry name" value="Heme iron utilization protein-like"/>
    <property type="match status" value="1"/>
</dbReference>
<keyword evidence="3" id="KW-1185">Reference proteome</keyword>